<sequence length="210" mass="23306">MLTAAIVLSVTFVLLGFLVTPGNAKYLLSGYNMMSESDRAKIDIASYLRFFTRFHIFLGISLFIGFWIINRFNSNWATAFMVLYPLLAYVYMVARGSKFYRGTSGQRSATYVVMAILVVAGVAIGSMFFASMKNSQIFLAPNELEIKGIYGMKIARDDVTYFAVTDSLPDISSRASGFAGGEFSKGAFKTDDGRIVKLYINKKIPSLPVY</sequence>
<feature type="transmembrane region" description="Helical" evidence="1">
    <location>
        <begin position="109"/>
        <end position="130"/>
    </location>
</feature>
<organism evidence="2">
    <name type="scientific">Dyadobacter sp. 676</name>
    <dbReference type="NCBI Taxonomy" id="3088362"/>
    <lineage>
        <taxon>Bacteria</taxon>
        <taxon>Pseudomonadati</taxon>
        <taxon>Bacteroidota</taxon>
        <taxon>Cytophagia</taxon>
        <taxon>Cytophagales</taxon>
        <taxon>Spirosomataceae</taxon>
        <taxon>Dyadobacter</taxon>
    </lineage>
</organism>
<dbReference type="InterPro" id="IPR017259">
    <property type="entry name" value="UCP037672"/>
</dbReference>
<feature type="transmembrane region" description="Helical" evidence="1">
    <location>
        <begin position="48"/>
        <end position="69"/>
    </location>
</feature>
<dbReference type="AlphaFoldDB" id="A0AAU8FRZ2"/>
<gene>
    <name evidence="2" type="ORF">ABV298_12250</name>
</gene>
<dbReference type="Pfam" id="PF12650">
    <property type="entry name" value="DUF3784"/>
    <property type="match status" value="1"/>
</dbReference>
<keyword evidence="1" id="KW-0812">Transmembrane</keyword>
<dbReference type="EMBL" id="CP159289">
    <property type="protein sequence ID" value="XCH27121.1"/>
    <property type="molecule type" value="Genomic_DNA"/>
</dbReference>
<dbReference type="RefSeq" id="WP_353722382.1">
    <property type="nucleotide sequence ID" value="NZ_CP159289.1"/>
</dbReference>
<keyword evidence="1" id="KW-0472">Membrane</keyword>
<keyword evidence="1" id="KW-1133">Transmembrane helix</keyword>
<name>A0AAU8FRZ2_9BACT</name>
<evidence type="ECO:0000313" key="2">
    <source>
        <dbReference type="EMBL" id="XCH27121.1"/>
    </source>
</evidence>
<feature type="transmembrane region" description="Helical" evidence="1">
    <location>
        <begin position="76"/>
        <end position="94"/>
    </location>
</feature>
<evidence type="ECO:0000256" key="1">
    <source>
        <dbReference type="SAM" id="Phobius"/>
    </source>
</evidence>
<protein>
    <submittedName>
        <fullName evidence="2">DUF3784 domain-containing protein</fullName>
    </submittedName>
</protein>
<accession>A0AAU8FRZ2</accession>
<proteinExistence type="predicted"/>
<reference evidence="2" key="1">
    <citation type="submission" date="2024-06" db="EMBL/GenBank/DDBJ databases">
        <title>Sequencing and assembly of the genome of Dyadobacter sp. strain 676, a symbiont of Cyamopsis tetragonoloba.</title>
        <authorList>
            <person name="Guro P."/>
            <person name="Sazanova A."/>
            <person name="Kuznetsova I."/>
            <person name="Belimov A."/>
            <person name="Safronova V."/>
        </authorList>
    </citation>
    <scope>NUCLEOTIDE SEQUENCE</scope>
    <source>
        <strain evidence="2">676</strain>
    </source>
</reference>